<evidence type="ECO:0000256" key="1">
    <source>
        <dbReference type="ARBA" id="ARBA00022801"/>
    </source>
</evidence>
<evidence type="ECO:0000259" key="2">
    <source>
        <dbReference type="Pfam" id="PF00326"/>
    </source>
</evidence>
<dbReference type="SUPFAM" id="SSF82171">
    <property type="entry name" value="DPP6 N-terminal domain-like"/>
    <property type="match status" value="1"/>
</dbReference>
<feature type="domain" description="Peptidase S9 prolyl oligopeptidase catalytic" evidence="2">
    <location>
        <begin position="421"/>
        <end position="626"/>
    </location>
</feature>
<keyword evidence="4" id="KW-1185">Reference proteome</keyword>
<protein>
    <submittedName>
        <fullName evidence="3">Peptidase S9</fullName>
    </submittedName>
</protein>
<proteinExistence type="predicted"/>
<organism evidence="3 4">
    <name type="scientific">Blastomonas aquatica</name>
    <dbReference type="NCBI Taxonomy" id="1510276"/>
    <lineage>
        <taxon>Bacteria</taxon>
        <taxon>Pseudomonadati</taxon>
        <taxon>Pseudomonadota</taxon>
        <taxon>Alphaproteobacteria</taxon>
        <taxon>Sphingomonadales</taxon>
        <taxon>Sphingomonadaceae</taxon>
        <taxon>Blastomonas</taxon>
    </lineage>
</organism>
<reference evidence="4" key="1">
    <citation type="journal article" date="2019" name="Int. J. Syst. Evol. Microbiol.">
        <title>The Global Catalogue of Microorganisms (GCM) 10K type strain sequencing project: providing services to taxonomists for standard genome sequencing and annotation.</title>
        <authorList>
            <consortium name="The Broad Institute Genomics Platform"/>
            <consortium name="The Broad Institute Genome Sequencing Center for Infectious Disease"/>
            <person name="Wu L."/>
            <person name="Ma J."/>
        </authorList>
    </citation>
    <scope>NUCLEOTIDE SEQUENCE [LARGE SCALE GENOMIC DNA]</scope>
    <source>
        <strain evidence="4">CGMCC 1.12851</strain>
    </source>
</reference>
<dbReference type="Gene3D" id="3.40.50.1820">
    <property type="entry name" value="alpha/beta hydrolase"/>
    <property type="match status" value="1"/>
</dbReference>
<dbReference type="Pfam" id="PF00326">
    <property type="entry name" value="Peptidase_S9"/>
    <property type="match status" value="1"/>
</dbReference>
<evidence type="ECO:0000313" key="3">
    <source>
        <dbReference type="EMBL" id="GGB50209.1"/>
    </source>
</evidence>
<dbReference type="SUPFAM" id="SSF53474">
    <property type="entry name" value="alpha/beta-Hydrolases"/>
    <property type="match status" value="1"/>
</dbReference>
<keyword evidence="1" id="KW-0378">Hydrolase</keyword>
<name>A0ABQ1ITL9_9SPHN</name>
<dbReference type="EMBL" id="BMGD01000001">
    <property type="protein sequence ID" value="GGB50209.1"/>
    <property type="molecule type" value="Genomic_DNA"/>
</dbReference>
<gene>
    <name evidence="3" type="ORF">GCM10010833_01050</name>
</gene>
<dbReference type="RefSeq" id="WP_188512418.1">
    <property type="nucleotide sequence ID" value="NZ_BMGD01000001.1"/>
</dbReference>
<comment type="caution">
    <text evidence="3">The sequence shown here is derived from an EMBL/GenBank/DDBJ whole genome shotgun (WGS) entry which is preliminary data.</text>
</comment>
<dbReference type="PANTHER" id="PTHR42776:SF27">
    <property type="entry name" value="DIPEPTIDYL PEPTIDASE FAMILY MEMBER 6"/>
    <property type="match status" value="1"/>
</dbReference>
<dbReference type="PANTHER" id="PTHR42776">
    <property type="entry name" value="SERINE PEPTIDASE S9 FAMILY MEMBER"/>
    <property type="match status" value="1"/>
</dbReference>
<accession>A0ABQ1ITL9</accession>
<sequence>MGSRPEVEDVSLSPDGTKLAYLTPTKGQGSVLMVVDLANEGRPLKAVFQADGEPNRINACHWTGNTRLICTIIASIKIDGRAGYASRMVAVDTAGGAAKVINVRRGTGERLGLALYGGDVIDWNPAEEGHVLMVRDYVPEVSVGTRLAQQKEGLGVDLVNTRTMAAKTVEQPDAGANEFISDGYGKVRIKGLRTVRDGYVTGSTRYYYRTADSNSWLPMSAGESERSGFDPHAVDAKRNIAYGLKRLDGRLAAYSMALDGSGKEELVFAHPQVDVSGFIRVGRRDRVIGVRYVTDMAQVHYIDPEIAAMTKALSGAVPDLPLIRVIDTSEDERKMVIWAGSDINPGSYFLFDRDAKTLGNLLAVRAALDNTTLAKMEPARYQARDGVEIPGYLTLPPGKTDMKGLPAIVMPHGGPEARDEWGFDWLVQYFAKRGYAVMQPNFRGSTGYGSNWFMQNGYQNWETAIGDVNDAGRWMVANGADPKRLAIFGWSYGGYAALQANVVEPDLFKAIIAVAPVTDLEKHKTDRRDWSDYVLVSQRIGEGPHIQQGSPARNASAIKAPVLMFHGDIDRNVDVGHARLMDSRLRSAGKSSELHIFEDRDHYLEDSEVRADMLRASAAFLEKSFASQ</sequence>
<dbReference type="Proteomes" id="UP000614261">
    <property type="component" value="Unassembled WGS sequence"/>
</dbReference>
<evidence type="ECO:0000313" key="4">
    <source>
        <dbReference type="Proteomes" id="UP000614261"/>
    </source>
</evidence>
<dbReference type="InterPro" id="IPR001375">
    <property type="entry name" value="Peptidase_S9_cat"/>
</dbReference>
<dbReference type="InterPro" id="IPR029058">
    <property type="entry name" value="AB_hydrolase_fold"/>
</dbReference>